<proteinExistence type="predicted"/>
<sequence length="90" mass="10382">MRKVNLAHIRERSTRGVWIDFVVFDAKSTTNRNDELLVQLTSQVRASGFKVDKSALAYYKNNKIEFYGTTDLVNYLSKSGLPQWTHTIDI</sequence>
<dbReference type="EMBL" id="FPHG01000040">
    <property type="protein sequence ID" value="SFV59686.1"/>
    <property type="molecule type" value="Genomic_DNA"/>
</dbReference>
<evidence type="ECO:0000313" key="1">
    <source>
        <dbReference type="EMBL" id="SFV59686.1"/>
    </source>
</evidence>
<gene>
    <name evidence="1" type="ORF">MNB_SV-9-1641</name>
</gene>
<reference evidence="1" key="1">
    <citation type="submission" date="2016-10" db="EMBL/GenBank/DDBJ databases">
        <authorList>
            <person name="de Groot N.N."/>
        </authorList>
    </citation>
    <scope>NUCLEOTIDE SEQUENCE</scope>
</reference>
<accession>A0A1W1C1P1</accession>
<organism evidence="1">
    <name type="scientific">hydrothermal vent metagenome</name>
    <dbReference type="NCBI Taxonomy" id="652676"/>
    <lineage>
        <taxon>unclassified sequences</taxon>
        <taxon>metagenomes</taxon>
        <taxon>ecological metagenomes</taxon>
    </lineage>
</organism>
<name>A0A1W1C1P1_9ZZZZ</name>
<dbReference type="AlphaFoldDB" id="A0A1W1C1P1"/>
<protein>
    <submittedName>
        <fullName evidence="1">Uncharacterized protein</fullName>
    </submittedName>
</protein>